<feature type="region of interest" description="Disordered" evidence="14">
    <location>
        <begin position="159"/>
        <end position="220"/>
    </location>
</feature>
<dbReference type="PANTHER" id="PTHR11949">
    <property type="entry name" value="INTERFERON REGULATORY FACTOR"/>
    <property type="match status" value="1"/>
</dbReference>
<reference evidence="16" key="2">
    <citation type="submission" date="2025-09" db="UniProtKB">
        <authorList>
            <consortium name="Ensembl"/>
        </authorList>
    </citation>
    <scope>IDENTIFICATION</scope>
</reference>
<evidence type="ECO:0000256" key="13">
    <source>
        <dbReference type="PIRSR" id="PIRSR038196-2"/>
    </source>
</evidence>
<reference evidence="16" key="1">
    <citation type="submission" date="2025-08" db="UniProtKB">
        <authorList>
            <consortium name="Ensembl"/>
        </authorList>
    </citation>
    <scope>IDENTIFICATION</scope>
</reference>
<keyword evidence="11" id="KW-0539">Nucleus</keyword>
<accession>A0A3Q3BC99</accession>
<evidence type="ECO:0000256" key="6">
    <source>
        <dbReference type="ARBA" id="ARBA00022843"/>
    </source>
</evidence>
<evidence type="ECO:0000256" key="3">
    <source>
        <dbReference type="ARBA" id="ARBA00013898"/>
    </source>
</evidence>
<comment type="subcellular location">
    <subcellularLocation>
        <location evidence="2">Cytoplasm</location>
    </subcellularLocation>
    <subcellularLocation>
        <location evidence="1">Nucleus</location>
    </subcellularLocation>
</comment>
<keyword evidence="4" id="KW-0963">Cytoplasm</keyword>
<evidence type="ECO:0000256" key="2">
    <source>
        <dbReference type="ARBA" id="ARBA00004496"/>
    </source>
</evidence>
<dbReference type="KEGG" id="kmr:108238035"/>
<evidence type="ECO:0000256" key="5">
    <source>
        <dbReference type="ARBA" id="ARBA00022499"/>
    </source>
</evidence>
<evidence type="ECO:0000256" key="11">
    <source>
        <dbReference type="ARBA" id="ARBA00023242"/>
    </source>
</evidence>
<dbReference type="GeneID" id="108238035"/>
<dbReference type="PIRSF" id="PIRSF038196">
    <property type="entry name" value="IFN_RF1/2"/>
    <property type="match status" value="1"/>
</dbReference>
<keyword evidence="6" id="KW-0832">Ubl conjugation</keyword>
<sequence length="353" mass="40637">MVLSVFKLRSRKPSKRITYRRGETALQQTPNQSDYPRASFFSSRITEKTKPANMPVSRMRMRPWLEKMIESNSIPGLTWVDKDRKIFSIPWKHAARHGWELDKDASLFKEWAIHTGKYSQGQTCDPKTWKANFRCAMNSLPDIEEVKDRSINKGQQAMRVFRMLPAAPKGRDKRSKVRETKSRKKSQSVKIKEDPDYSDTVSPMSVPASLPEETMSTQENRVDSTVQMDQDFPFVTPSEVPDWSLSVEIGPDTLSHSFPHRFEVSPDHSSDYDYPQDIIEICQQLEKDSQWMYNSDCKGFLSNEACTSPGSQWSESSSVEEVDDIPQYTTLGTDFTNSTDDFWNSFCQQIPPL</sequence>
<dbReference type="PRINTS" id="PR00267">
    <property type="entry name" value="INTFRNREGFCT"/>
</dbReference>
<feature type="compositionally biased region" description="Basic residues" evidence="14">
    <location>
        <begin position="171"/>
        <end position="187"/>
    </location>
</feature>
<dbReference type="Pfam" id="PF00605">
    <property type="entry name" value="IRF"/>
    <property type="match status" value="1"/>
</dbReference>
<keyword evidence="8" id="KW-0238">DNA-binding</keyword>
<dbReference type="GO" id="GO:0000978">
    <property type="term" value="F:RNA polymerase II cis-regulatory region sequence-specific DNA binding"/>
    <property type="evidence" value="ECO:0007669"/>
    <property type="project" value="TreeGrafter"/>
</dbReference>
<dbReference type="CDD" id="cd00103">
    <property type="entry name" value="IRF"/>
    <property type="match status" value="1"/>
</dbReference>
<evidence type="ECO:0000313" key="16">
    <source>
        <dbReference type="Ensembl" id="ENSKMAP00000027603.1"/>
    </source>
</evidence>
<dbReference type="STRING" id="37003.ENSKMAP00000027603"/>
<evidence type="ECO:0000259" key="15">
    <source>
        <dbReference type="PROSITE" id="PS51507"/>
    </source>
</evidence>
<feature type="cross-link" description="Glycyl lysine isopeptide (Lys-Gly) (interchain with G-Cter in SUMO2)" evidence="13">
    <location>
        <position position="298"/>
    </location>
</feature>
<evidence type="ECO:0000256" key="8">
    <source>
        <dbReference type="ARBA" id="ARBA00023125"/>
    </source>
</evidence>
<evidence type="ECO:0000313" key="17">
    <source>
        <dbReference type="Proteomes" id="UP000264800"/>
    </source>
</evidence>
<keyword evidence="17" id="KW-1185">Reference proteome</keyword>
<feature type="modified residue" description="N6-acetyllysine" evidence="12">
    <location>
        <position position="127"/>
    </location>
</feature>
<dbReference type="InterPro" id="IPR017431">
    <property type="entry name" value="IRF1/IRF2"/>
</dbReference>
<dbReference type="InterPro" id="IPR036390">
    <property type="entry name" value="WH_DNA-bd_sf"/>
</dbReference>
<keyword evidence="10" id="KW-0804">Transcription</keyword>
<dbReference type="SMART" id="SM00348">
    <property type="entry name" value="IRF"/>
    <property type="match status" value="1"/>
</dbReference>
<keyword evidence="7" id="KW-0805">Transcription regulation</keyword>
<dbReference type="InterPro" id="IPR001346">
    <property type="entry name" value="Interferon_reg_fact_DNA-bd_dom"/>
</dbReference>
<dbReference type="CTD" id="792160"/>
<dbReference type="SUPFAM" id="SSF46785">
    <property type="entry name" value="Winged helix' DNA-binding domain"/>
    <property type="match status" value="1"/>
</dbReference>
<name>A0A3Q3BC99_KRYMA</name>
<feature type="domain" description="IRF tryptophan pentad repeat" evidence="15">
    <location>
        <begin position="58"/>
        <end position="165"/>
    </location>
</feature>
<dbReference type="Ensembl" id="ENSKMAT00000027949.1">
    <property type="protein sequence ID" value="ENSKMAP00000027603.1"/>
    <property type="gene ID" value="ENSKMAG00000020469.1"/>
</dbReference>
<evidence type="ECO:0000256" key="9">
    <source>
        <dbReference type="ARBA" id="ARBA00023159"/>
    </source>
</evidence>
<dbReference type="InterPro" id="IPR036388">
    <property type="entry name" value="WH-like_DNA-bd_sf"/>
</dbReference>
<dbReference type="AlphaFoldDB" id="A0A3Q3BC99"/>
<proteinExistence type="predicted"/>
<dbReference type="FunFam" id="1.10.10.10:FF:000065">
    <property type="entry name" value="Interferon regulatory factor"/>
    <property type="match status" value="1"/>
</dbReference>
<evidence type="ECO:0000256" key="10">
    <source>
        <dbReference type="ARBA" id="ARBA00023163"/>
    </source>
</evidence>
<dbReference type="GO" id="GO:0005634">
    <property type="term" value="C:nucleus"/>
    <property type="evidence" value="ECO:0007669"/>
    <property type="project" value="UniProtKB-SubCell"/>
</dbReference>
<dbReference type="OMA" id="ANMPVSR"/>
<dbReference type="PANTHER" id="PTHR11949:SF3">
    <property type="entry name" value="INTERFERON REGULATORY FACTOR 1"/>
    <property type="match status" value="1"/>
</dbReference>
<dbReference type="PROSITE" id="PS00601">
    <property type="entry name" value="IRF_1"/>
    <property type="match status" value="1"/>
</dbReference>
<keyword evidence="5" id="KW-1017">Isopeptide bond</keyword>
<dbReference type="GO" id="GO:0000981">
    <property type="term" value="F:DNA-binding transcription factor activity, RNA polymerase II-specific"/>
    <property type="evidence" value="ECO:0007669"/>
    <property type="project" value="TreeGrafter"/>
</dbReference>
<protein>
    <recommendedName>
        <fullName evidence="3">Interferon regulatory factor 1</fullName>
    </recommendedName>
</protein>
<dbReference type="InterPro" id="IPR019817">
    <property type="entry name" value="Interferon_reg_fac_CS"/>
</dbReference>
<evidence type="ECO:0000256" key="1">
    <source>
        <dbReference type="ARBA" id="ARBA00004123"/>
    </source>
</evidence>
<dbReference type="PROSITE" id="PS51507">
    <property type="entry name" value="IRF_2"/>
    <property type="match status" value="1"/>
</dbReference>
<evidence type="ECO:0000256" key="4">
    <source>
        <dbReference type="ARBA" id="ARBA00022490"/>
    </source>
</evidence>
<dbReference type="Gene3D" id="1.10.10.10">
    <property type="entry name" value="Winged helix-like DNA-binding domain superfamily/Winged helix DNA-binding domain"/>
    <property type="match status" value="1"/>
</dbReference>
<feature type="modified residue" description="N6-acetyllysine" evidence="12">
    <location>
        <position position="130"/>
    </location>
</feature>
<evidence type="ECO:0000256" key="12">
    <source>
        <dbReference type="PIRSR" id="PIRSR038196-1"/>
    </source>
</evidence>
<dbReference type="Proteomes" id="UP000264800">
    <property type="component" value="Unplaced"/>
</dbReference>
<dbReference type="RefSeq" id="XP_017275329.2">
    <property type="nucleotide sequence ID" value="XM_017419840.3"/>
</dbReference>
<dbReference type="GO" id="GO:0005737">
    <property type="term" value="C:cytoplasm"/>
    <property type="evidence" value="ECO:0007669"/>
    <property type="project" value="UniProtKB-SubCell"/>
</dbReference>
<organism evidence="16 17">
    <name type="scientific">Kryptolebias marmoratus</name>
    <name type="common">Mangrove killifish</name>
    <name type="synonym">Rivulus marmoratus</name>
    <dbReference type="NCBI Taxonomy" id="37003"/>
    <lineage>
        <taxon>Eukaryota</taxon>
        <taxon>Metazoa</taxon>
        <taxon>Chordata</taxon>
        <taxon>Craniata</taxon>
        <taxon>Vertebrata</taxon>
        <taxon>Euteleostomi</taxon>
        <taxon>Actinopterygii</taxon>
        <taxon>Neopterygii</taxon>
        <taxon>Teleostei</taxon>
        <taxon>Neoteleostei</taxon>
        <taxon>Acanthomorphata</taxon>
        <taxon>Ovalentaria</taxon>
        <taxon>Atherinomorphae</taxon>
        <taxon>Cyprinodontiformes</taxon>
        <taxon>Rivulidae</taxon>
        <taxon>Kryptolebias</taxon>
    </lineage>
</organism>
<dbReference type="GO" id="GO:0002376">
    <property type="term" value="P:immune system process"/>
    <property type="evidence" value="ECO:0007669"/>
    <property type="project" value="TreeGrafter"/>
</dbReference>
<keyword evidence="9" id="KW-0010">Activator</keyword>
<evidence type="ECO:0000256" key="14">
    <source>
        <dbReference type="SAM" id="MobiDB-lite"/>
    </source>
</evidence>
<dbReference type="GeneTree" id="ENSGT00940000156288"/>
<dbReference type="OrthoDB" id="6538197at2759"/>
<evidence type="ECO:0000256" key="7">
    <source>
        <dbReference type="ARBA" id="ARBA00023015"/>
    </source>
</evidence>